<protein>
    <submittedName>
        <fullName evidence="1">Uncharacterized protein</fullName>
    </submittedName>
</protein>
<evidence type="ECO:0000313" key="2">
    <source>
        <dbReference type="Proteomes" id="UP000252419"/>
    </source>
</evidence>
<sequence>MGQLLGSGNGTTTQIGTSGEKQAAILVIDRLLFYGRVPLRKGGVRGFCDDGQSGLVFHLVEKSPCWVDMLLFYLPRKCFNAV</sequence>
<keyword evidence="2" id="KW-1185">Reference proteome</keyword>
<evidence type="ECO:0000313" key="1">
    <source>
        <dbReference type="EMBL" id="RCK05035.1"/>
    </source>
</evidence>
<dbReference type="EMBL" id="JPWA01000021">
    <property type="protein sequence ID" value="RCK05035.1"/>
    <property type="molecule type" value="Genomic_DNA"/>
</dbReference>
<proteinExistence type="predicted"/>
<dbReference type="Proteomes" id="UP000252419">
    <property type="component" value="Unassembled WGS sequence"/>
</dbReference>
<organism evidence="1 2">
    <name type="scientific">Thalassospira xianhensis MCCC 1A02616</name>
    <dbReference type="NCBI Taxonomy" id="1177929"/>
    <lineage>
        <taxon>Bacteria</taxon>
        <taxon>Pseudomonadati</taxon>
        <taxon>Pseudomonadota</taxon>
        <taxon>Alphaproteobacteria</taxon>
        <taxon>Rhodospirillales</taxon>
        <taxon>Thalassospiraceae</taxon>
        <taxon>Thalassospira</taxon>
    </lineage>
</organism>
<dbReference type="AlphaFoldDB" id="A0A367U9Q0"/>
<comment type="caution">
    <text evidence="1">The sequence shown here is derived from an EMBL/GenBank/DDBJ whole genome shotgun (WGS) entry which is preliminary data.</text>
</comment>
<reference evidence="1 2" key="1">
    <citation type="submission" date="2014-07" db="EMBL/GenBank/DDBJ databases">
        <title>Draft genome sequence of Thalassospira xianhensis P-4 (MCCC 1A02616).</title>
        <authorList>
            <person name="Lai Q."/>
            <person name="Shao Z."/>
        </authorList>
    </citation>
    <scope>NUCLEOTIDE SEQUENCE [LARGE SCALE GENOMIC DNA]</scope>
    <source>
        <strain evidence="1 2">MCCC 1A02616</strain>
    </source>
</reference>
<accession>A0A367U9Q0</accession>
<gene>
    <name evidence="1" type="ORF">TH5_16795</name>
</gene>
<name>A0A367U9Q0_9PROT</name>